<keyword evidence="2" id="KW-1185">Reference proteome</keyword>
<dbReference type="EMBL" id="JH603168">
    <property type="protein sequence ID" value="EIC22884.1"/>
    <property type="molecule type" value="Genomic_DNA"/>
</dbReference>
<dbReference type="eggNOG" id="COG3039">
    <property type="taxonomic scope" value="Bacteria"/>
</dbReference>
<dbReference type="HOGENOM" id="CLU_042140_0_0_6"/>
<reference evidence="2" key="1">
    <citation type="submission" date="2011-06" db="EMBL/GenBank/DDBJ databases">
        <authorList>
            <consortium name="US DOE Joint Genome Institute (JGI-PGF)"/>
            <person name="Lucas S."/>
            <person name="Han J."/>
            <person name="Lapidus A."/>
            <person name="Cheng J.-F."/>
            <person name="Goodwin L."/>
            <person name="Pitluck S."/>
            <person name="Peters L."/>
            <person name="Land M.L."/>
            <person name="Hauser L."/>
            <person name="Vogl K."/>
            <person name="Liu Z."/>
            <person name="Overmann J."/>
            <person name="Frigaard N.-U."/>
            <person name="Bryant D.A."/>
            <person name="Woyke T.J."/>
        </authorList>
    </citation>
    <scope>NUCLEOTIDE SEQUENCE [LARGE SCALE GENOMIC DNA]</scope>
    <source>
        <strain evidence="2">970</strain>
    </source>
</reference>
<gene>
    <name evidence="1" type="ORF">Thi970DRAFT_00523</name>
</gene>
<dbReference type="Proteomes" id="UP000002964">
    <property type="component" value="Unassembled WGS sequence"/>
</dbReference>
<accession>H8YWQ8</accession>
<evidence type="ECO:0000313" key="2">
    <source>
        <dbReference type="Proteomes" id="UP000002964"/>
    </source>
</evidence>
<evidence type="ECO:0008006" key="3">
    <source>
        <dbReference type="Google" id="ProtNLM"/>
    </source>
</evidence>
<organism evidence="1 2">
    <name type="scientific">Thiorhodovibrio frisius</name>
    <dbReference type="NCBI Taxonomy" id="631362"/>
    <lineage>
        <taxon>Bacteria</taxon>
        <taxon>Pseudomonadati</taxon>
        <taxon>Pseudomonadota</taxon>
        <taxon>Gammaproteobacteria</taxon>
        <taxon>Chromatiales</taxon>
        <taxon>Chromatiaceae</taxon>
        <taxon>Thiorhodovibrio</taxon>
    </lineage>
</organism>
<proteinExistence type="predicted"/>
<sequence length="281" mass="32120">MEARCDSFVVETDVHFPTDIDLLQDAVRKAIETSASFCADHGLSDWRQSAYNIRCLKKAYRLVQQRKRSTSKDEDKRAAGEEDIHAAYGVYLNLAEQFLARARDTRYKLVIFHYVPVELGVRVAISEDQFGFILHHRVMFGETDDQVAVPIATRLSACYPRIKSLSPDKGFHSPSNQKQLAEVIDFPVLPKKCKCNAAELEREQDPEFRRRKRQHSAVESAINALEAHGLDRCPDHGEDGLERYLALAVLGRNIHRLGAILIARDAEAERRRRRQRQKRAA</sequence>
<name>H8YWQ8_9GAMM</name>
<evidence type="ECO:0000313" key="1">
    <source>
        <dbReference type="EMBL" id="EIC22884.1"/>
    </source>
</evidence>
<protein>
    <recommendedName>
        <fullName evidence="3">Transposase DDE domain-containing protein</fullName>
    </recommendedName>
</protein>
<dbReference type="STRING" id="631362.Thi970DRAFT_00523"/>
<reference evidence="1 2" key="2">
    <citation type="submission" date="2011-11" db="EMBL/GenBank/DDBJ databases">
        <authorList>
            <consortium name="US DOE Joint Genome Institute"/>
            <person name="Lucas S."/>
            <person name="Han J."/>
            <person name="Lapidus A."/>
            <person name="Cheng J.-F."/>
            <person name="Goodwin L."/>
            <person name="Pitluck S."/>
            <person name="Peters L."/>
            <person name="Ovchinnikova G."/>
            <person name="Zhang X."/>
            <person name="Detter J.C."/>
            <person name="Han C."/>
            <person name="Tapia R."/>
            <person name="Land M."/>
            <person name="Hauser L."/>
            <person name="Kyrpides N."/>
            <person name="Ivanova N."/>
            <person name="Pagani I."/>
            <person name="Vogl K."/>
            <person name="Liu Z."/>
            <person name="Overmann J."/>
            <person name="Frigaard N.-U."/>
            <person name="Bryant D."/>
            <person name="Woyke T."/>
        </authorList>
    </citation>
    <scope>NUCLEOTIDE SEQUENCE [LARGE SCALE GENOMIC DNA]</scope>
    <source>
        <strain evidence="1 2">970</strain>
    </source>
</reference>
<dbReference type="AlphaFoldDB" id="H8YWQ8"/>